<sequence length="64" mass="7810">MEIFIIIIIFYAYSKISLNNDCQICYEKKIQNYISTLFQFYNLESFISLLSNRCRNLILYFNDF</sequence>
<keyword evidence="2" id="KW-1185">Reference proteome</keyword>
<accession>A0A5N5T9L7</accession>
<dbReference type="EMBL" id="SEYY01005455">
    <property type="protein sequence ID" value="KAB7503301.1"/>
    <property type="molecule type" value="Genomic_DNA"/>
</dbReference>
<proteinExistence type="predicted"/>
<comment type="caution">
    <text evidence="1">The sequence shown here is derived from an EMBL/GenBank/DDBJ whole genome shotgun (WGS) entry which is preliminary data.</text>
</comment>
<gene>
    <name evidence="1" type="ORF">Anas_09343</name>
</gene>
<dbReference type="Proteomes" id="UP000326759">
    <property type="component" value="Unassembled WGS sequence"/>
</dbReference>
<organism evidence="1 2">
    <name type="scientific">Armadillidium nasatum</name>
    <dbReference type="NCBI Taxonomy" id="96803"/>
    <lineage>
        <taxon>Eukaryota</taxon>
        <taxon>Metazoa</taxon>
        <taxon>Ecdysozoa</taxon>
        <taxon>Arthropoda</taxon>
        <taxon>Crustacea</taxon>
        <taxon>Multicrustacea</taxon>
        <taxon>Malacostraca</taxon>
        <taxon>Eumalacostraca</taxon>
        <taxon>Peracarida</taxon>
        <taxon>Isopoda</taxon>
        <taxon>Oniscidea</taxon>
        <taxon>Crinocheta</taxon>
        <taxon>Armadillidiidae</taxon>
        <taxon>Armadillidium</taxon>
    </lineage>
</organism>
<reference evidence="1 2" key="1">
    <citation type="journal article" date="2019" name="PLoS Biol.">
        <title>Sex chromosomes control vertical transmission of feminizing Wolbachia symbionts in an isopod.</title>
        <authorList>
            <person name="Becking T."/>
            <person name="Chebbi M.A."/>
            <person name="Giraud I."/>
            <person name="Moumen B."/>
            <person name="Laverre T."/>
            <person name="Caubet Y."/>
            <person name="Peccoud J."/>
            <person name="Gilbert C."/>
            <person name="Cordaux R."/>
        </authorList>
    </citation>
    <scope>NUCLEOTIDE SEQUENCE [LARGE SCALE GENOMIC DNA]</scope>
    <source>
        <strain evidence="1">ANa2</strain>
        <tissue evidence="1">Whole body excluding digestive tract and cuticle</tissue>
    </source>
</reference>
<dbReference type="AlphaFoldDB" id="A0A5N5T9L7"/>
<protein>
    <submittedName>
        <fullName evidence="1">Uncharacterized protein</fullName>
    </submittedName>
</protein>
<evidence type="ECO:0000313" key="2">
    <source>
        <dbReference type="Proteomes" id="UP000326759"/>
    </source>
</evidence>
<evidence type="ECO:0000313" key="1">
    <source>
        <dbReference type="EMBL" id="KAB7503301.1"/>
    </source>
</evidence>
<name>A0A5N5T9L7_9CRUS</name>